<dbReference type="FunFam" id="3.10.280.10:FF:000003">
    <property type="entry name" value="Mitochondrial glycoprotein"/>
    <property type="match status" value="1"/>
</dbReference>
<dbReference type="PANTHER" id="PTHR10826:SF36">
    <property type="entry name" value="OS08G0439900 PROTEIN"/>
    <property type="match status" value="1"/>
</dbReference>
<dbReference type="Pfam" id="PF02330">
    <property type="entry name" value="MAM33"/>
    <property type="match status" value="1"/>
</dbReference>
<evidence type="ECO:0000313" key="2">
    <source>
        <dbReference type="Proteomes" id="UP001279734"/>
    </source>
</evidence>
<reference evidence="1" key="1">
    <citation type="submission" date="2023-05" db="EMBL/GenBank/DDBJ databases">
        <title>Nepenthes gracilis genome sequencing.</title>
        <authorList>
            <person name="Fukushima K."/>
        </authorList>
    </citation>
    <scope>NUCLEOTIDE SEQUENCE</scope>
    <source>
        <strain evidence="1">SING2019-196</strain>
    </source>
</reference>
<dbReference type="Gene3D" id="3.10.280.10">
    <property type="entry name" value="Mitochondrial glycoprotein"/>
    <property type="match status" value="1"/>
</dbReference>
<comment type="caution">
    <text evidence="1">The sequence shown here is derived from an EMBL/GenBank/DDBJ whole genome shotgun (WGS) entry which is preliminary data.</text>
</comment>
<accession>A0AAD3XVC4</accession>
<protein>
    <recommendedName>
        <fullName evidence="3">Mitochondrial glycoprotein</fullName>
    </recommendedName>
</protein>
<dbReference type="SUPFAM" id="SSF54529">
    <property type="entry name" value="Mitochondrial glycoprotein MAM33-like"/>
    <property type="match status" value="1"/>
</dbReference>
<keyword evidence="2" id="KW-1185">Reference proteome</keyword>
<dbReference type="InterPro" id="IPR036561">
    <property type="entry name" value="MAM33_sf"/>
</dbReference>
<organism evidence="1 2">
    <name type="scientific">Nepenthes gracilis</name>
    <name type="common">Slender pitcher plant</name>
    <dbReference type="NCBI Taxonomy" id="150966"/>
    <lineage>
        <taxon>Eukaryota</taxon>
        <taxon>Viridiplantae</taxon>
        <taxon>Streptophyta</taxon>
        <taxon>Embryophyta</taxon>
        <taxon>Tracheophyta</taxon>
        <taxon>Spermatophyta</taxon>
        <taxon>Magnoliopsida</taxon>
        <taxon>eudicotyledons</taxon>
        <taxon>Gunneridae</taxon>
        <taxon>Pentapetalae</taxon>
        <taxon>Caryophyllales</taxon>
        <taxon>Nepenthaceae</taxon>
        <taxon>Nepenthes</taxon>
    </lineage>
</organism>
<proteinExistence type="predicted"/>
<dbReference type="Proteomes" id="UP001279734">
    <property type="component" value="Unassembled WGS sequence"/>
</dbReference>
<dbReference type="EMBL" id="BSYO01000018">
    <property type="protein sequence ID" value="GMH17700.1"/>
    <property type="molecule type" value="Genomic_DNA"/>
</dbReference>
<sequence>MANLFSPIRKTVLRKSRPLFLLLNSQRQLVFSFDSLLPRMQSPSLTQSRNYITEMRKSAFEGNILRLLRNEIQYELDRSPLEQQVKEFNGFMIDERPGEQWIRLEKKFGENEEIKAEVTMFDGSVPVSKSVDGKSSKIGEEVQLHITLIVSTFKEEYDKVLELVCSAWPDSLEIDRVYVRARAQMPHQPYVGPPFKELDDRLQESLYEYLEVRGVDDALCAFLHNYMKFKDRSEFTGWMTNVKSFIEKKAAE</sequence>
<gene>
    <name evidence="1" type="ORF">Nepgr_019541</name>
</gene>
<evidence type="ECO:0000313" key="1">
    <source>
        <dbReference type="EMBL" id="GMH17700.1"/>
    </source>
</evidence>
<dbReference type="GO" id="GO:0005759">
    <property type="term" value="C:mitochondrial matrix"/>
    <property type="evidence" value="ECO:0007669"/>
    <property type="project" value="InterPro"/>
</dbReference>
<dbReference type="PANTHER" id="PTHR10826">
    <property type="entry name" value="COMPLEMENT COMPONENT 1"/>
    <property type="match status" value="1"/>
</dbReference>
<evidence type="ECO:0008006" key="3">
    <source>
        <dbReference type="Google" id="ProtNLM"/>
    </source>
</evidence>
<dbReference type="AlphaFoldDB" id="A0AAD3XVC4"/>
<name>A0AAD3XVC4_NEPGR</name>
<dbReference type="InterPro" id="IPR003428">
    <property type="entry name" value="MAM33"/>
</dbReference>